<name>A0A1F6E841_9BACT</name>
<proteinExistence type="predicted"/>
<reference evidence="1 2" key="1">
    <citation type="journal article" date="2016" name="Nat. Commun.">
        <title>Thousands of microbial genomes shed light on interconnected biogeochemical processes in an aquifer system.</title>
        <authorList>
            <person name="Anantharaman K."/>
            <person name="Brown C.T."/>
            <person name="Hug L.A."/>
            <person name="Sharon I."/>
            <person name="Castelle C.J."/>
            <person name="Probst A.J."/>
            <person name="Thomas B.C."/>
            <person name="Singh A."/>
            <person name="Wilkins M.J."/>
            <person name="Karaoz U."/>
            <person name="Brodie E.L."/>
            <person name="Williams K.H."/>
            <person name="Hubbard S.S."/>
            <person name="Banfield J.F."/>
        </authorList>
    </citation>
    <scope>NUCLEOTIDE SEQUENCE [LARGE SCALE GENOMIC DNA]</scope>
</reference>
<dbReference type="Proteomes" id="UP000176689">
    <property type="component" value="Unassembled WGS sequence"/>
</dbReference>
<dbReference type="AlphaFoldDB" id="A0A1F6E841"/>
<gene>
    <name evidence="1" type="ORF">A3F27_00865</name>
</gene>
<accession>A0A1F6E841</accession>
<comment type="caution">
    <text evidence="1">The sequence shown here is derived from an EMBL/GenBank/DDBJ whole genome shotgun (WGS) entry which is preliminary data.</text>
</comment>
<dbReference type="EMBL" id="MFLP01000029">
    <property type="protein sequence ID" value="OGG69727.1"/>
    <property type="molecule type" value="Genomic_DNA"/>
</dbReference>
<sequence length="420" mass="47779">MTAEISILNKHAVALAADSAVTIGDGAKIFTSVHKIFCLSDHHPIGLMIYGGANFLGIPWETIIGAYRIKIGSRKFGTLREYGEHFLRFLATSPGLFPASQQNEQYRFLVKSYLYSLLQEIKSACDDLFSKKGKLSQAEIVAITAKIIDSHYSKWQSAPLIKSVSDAKFRVLRRKFRLYYRQQIKVFLGKLLLSVAQKNKIAFILASITYRRLFNTQYVSGIVIGGYGEKEYFSSIVDYEIETMLNNILKYKEDYSPIDHGNDAIIKAFAQKEMVGSFIEGVHPDFEQRSKRELKKITDSLPNDFTTSLTFGTILQKSKARKLFEKKVANLHTAYNQNMQQYKYRNFISKIVGIVGVLPKDELAMMAESLVNLTSFKRRISMDAETVGGPIDVAIISKNEGFVWIKRKSYYKQEINIKKI</sequence>
<evidence type="ECO:0000313" key="2">
    <source>
        <dbReference type="Proteomes" id="UP000176689"/>
    </source>
</evidence>
<organism evidence="1 2">
    <name type="scientific">Candidatus Kaiserbacteria bacterium RIFCSPHIGHO2_12_FULL_53_13</name>
    <dbReference type="NCBI Taxonomy" id="1798502"/>
    <lineage>
        <taxon>Bacteria</taxon>
        <taxon>Candidatus Kaiseribacteriota</taxon>
    </lineage>
</organism>
<protein>
    <submittedName>
        <fullName evidence="1">Uncharacterized protein</fullName>
    </submittedName>
</protein>
<evidence type="ECO:0000313" key="1">
    <source>
        <dbReference type="EMBL" id="OGG69727.1"/>
    </source>
</evidence>